<dbReference type="InterPro" id="IPR008323">
    <property type="entry name" value="UCP033563"/>
</dbReference>
<organism evidence="1">
    <name type="scientific">marine metagenome</name>
    <dbReference type="NCBI Taxonomy" id="408172"/>
    <lineage>
        <taxon>unclassified sequences</taxon>
        <taxon>metagenomes</taxon>
        <taxon>ecological metagenomes</taxon>
    </lineage>
</organism>
<sequence>MIDIKPFKGTRPFNEEAKNLIAPSTDHLSIENIEIFKKNNYWNYLKILNPVGQLKEKNSLLEARLHFDEMKKNHVIKKDLKKHFYIYQIDFLDHTQLGFLSLVSLEDFQNRKIKVHEKIHKNRMKERADQMLNINTQIGPIYVSYPYNKEIEDLLKSHLNKIADYDFESFDQSTHKLWCIEDNNFQKILQDKFINVESLYICDGHHRMGAMDLISNMYKSKNKNFDYVMVAAFPSNQSKIYDYNRVVKDLNGLTENEFIEILSKNFKVNFQNKPFRPGLKNQFGMYHENKWYSLDFKININSDNILDNLDINILNDYCLKPFLNINDVNNDERIRFIAGCHGLEALENKVNENKDSVAFSIFPCDISDVMKVADNNQTMPPKSTWFDPKPLDGLVVYEFDQD</sequence>
<evidence type="ECO:0000313" key="1">
    <source>
        <dbReference type="EMBL" id="SVB52566.1"/>
    </source>
</evidence>
<gene>
    <name evidence="1" type="ORF">METZ01_LOCUS205420</name>
</gene>
<evidence type="ECO:0008006" key="2">
    <source>
        <dbReference type="Google" id="ProtNLM"/>
    </source>
</evidence>
<dbReference type="AlphaFoldDB" id="A0A382EP47"/>
<name>A0A382EP47_9ZZZZ</name>
<dbReference type="PANTHER" id="PTHR36454">
    <property type="entry name" value="LMO2823 PROTEIN"/>
    <property type="match status" value="1"/>
</dbReference>
<dbReference type="Pfam" id="PF06245">
    <property type="entry name" value="DUF1015"/>
    <property type="match status" value="1"/>
</dbReference>
<protein>
    <recommendedName>
        <fullName evidence="2">DUF1015 domain-containing protein</fullName>
    </recommendedName>
</protein>
<accession>A0A382EP47</accession>
<dbReference type="PANTHER" id="PTHR36454:SF1">
    <property type="entry name" value="DUF1015 DOMAIN-CONTAINING PROTEIN"/>
    <property type="match status" value="1"/>
</dbReference>
<reference evidence="1" key="1">
    <citation type="submission" date="2018-05" db="EMBL/GenBank/DDBJ databases">
        <authorList>
            <person name="Lanie J.A."/>
            <person name="Ng W.-L."/>
            <person name="Kazmierczak K.M."/>
            <person name="Andrzejewski T.M."/>
            <person name="Davidsen T.M."/>
            <person name="Wayne K.J."/>
            <person name="Tettelin H."/>
            <person name="Glass J.I."/>
            <person name="Rusch D."/>
            <person name="Podicherti R."/>
            <person name="Tsui H.-C.T."/>
            <person name="Winkler M.E."/>
        </authorList>
    </citation>
    <scope>NUCLEOTIDE SEQUENCE</scope>
</reference>
<dbReference type="EMBL" id="UINC01045605">
    <property type="protein sequence ID" value="SVB52566.1"/>
    <property type="molecule type" value="Genomic_DNA"/>
</dbReference>
<dbReference type="PIRSF" id="PIRSF033563">
    <property type="entry name" value="UCP033563"/>
    <property type="match status" value="1"/>
</dbReference>
<proteinExistence type="predicted"/>